<gene>
    <name evidence="1" type="ORF">FQA45_09800</name>
</gene>
<reference evidence="1 2" key="1">
    <citation type="submission" date="2019-07" db="EMBL/GenBank/DDBJ databases">
        <title>Complete Genome Sequence of drought tolerant Plant Growth-Promoting Rhizobacterium Glutamicibacter halophytocola DR408.</title>
        <authorList>
            <person name="Nishu S.D."/>
            <person name="Lee T.K."/>
        </authorList>
    </citation>
    <scope>NUCLEOTIDE SEQUENCE [LARGE SCALE GENOMIC DNA]</scope>
    <source>
        <strain evidence="1 2">DR408</strain>
    </source>
</reference>
<organism evidence="1 2">
    <name type="scientific">Glutamicibacter halophytocola</name>
    <dbReference type="NCBI Taxonomy" id="1933880"/>
    <lineage>
        <taxon>Bacteria</taxon>
        <taxon>Bacillati</taxon>
        <taxon>Actinomycetota</taxon>
        <taxon>Actinomycetes</taxon>
        <taxon>Micrococcales</taxon>
        <taxon>Micrococcaceae</taxon>
        <taxon>Glutamicibacter</taxon>
    </lineage>
</organism>
<evidence type="ECO:0000313" key="2">
    <source>
        <dbReference type="Proteomes" id="UP000320717"/>
    </source>
</evidence>
<protein>
    <submittedName>
        <fullName evidence="1">Uncharacterized protein</fullName>
    </submittedName>
</protein>
<evidence type="ECO:0000313" key="1">
    <source>
        <dbReference type="EMBL" id="QDY66593.1"/>
    </source>
</evidence>
<name>A0ABX5YAA2_9MICC</name>
<keyword evidence="2" id="KW-1185">Reference proteome</keyword>
<dbReference type="Proteomes" id="UP000320717">
    <property type="component" value="Chromosome"/>
</dbReference>
<sequence length="483" mass="54216">MILVNDPIGESLNRTVCKLSRSIREHELNALEEIESAAKALLWRYVTRPQPLSHNQGIDEICRAIQQQVAHFKNKIQDRALLTDLTESVKQIGLGDPLTGRVLLESCQEVGAKNAVVVAASRPATQDLRTWLEPYGIAVVTQSELARLNAHFEITYAVGPPKFFGSSVVTSPATNELSYLLPSWFKDRSIPLSAISAHSEGKIQIRSRLYSVGPALEVAAKPLEENLELESYLPQPIWSRPRGATTEHVEEDRAQARKIYLSGEFSIWLDDGERIRTIEIGNPPGERVSYTNVGSIKRGTFLLLRQGVSEYGALADASKKALGNLAREIEFTQSNWKQALGKKINEHSKTYIIKQLEMEGIATPNRAFAWVEKDLICPQKKSDFLALLRWLQVPVEPTLSNAMALRRQTYKTRNDIHRQLEKSIANADMNHLERNGFLQVGYETEGFRGILATRVLAISPDHEIVPKSNLRVPSSDRSARWLE</sequence>
<proteinExistence type="predicted"/>
<dbReference type="EMBL" id="CP042260">
    <property type="protein sequence ID" value="QDY66593.1"/>
    <property type="molecule type" value="Genomic_DNA"/>
</dbReference>
<accession>A0ABX5YAA2</accession>